<feature type="compositionally biased region" description="Basic and acidic residues" evidence="1">
    <location>
        <begin position="57"/>
        <end position="72"/>
    </location>
</feature>
<gene>
    <name evidence="2" type="ORF">TWF694_003458</name>
</gene>
<proteinExistence type="predicted"/>
<keyword evidence="3" id="KW-1185">Reference proteome</keyword>
<sequence>MNNQDKHVAAKKDDDFKGEHIMDKNVEIGSEEDPGRYAEQKFVEKNTRRPSIAGTFKRPDVSKSGGENENKFEPLQGDRGL</sequence>
<evidence type="ECO:0000313" key="3">
    <source>
        <dbReference type="Proteomes" id="UP001365542"/>
    </source>
</evidence>
<evidence type="ECO:0000313" key="2">
    <source>
        <dbReference type="EMBL" id="KAK6530086.1"/>
    </source>
</evidence>
<feature type="region of interest" description="Disordered" evidence="1">
    <location>
        <begin position="1"/>
        <end position="81"/>
    </location>
</feature>
<dbReference type="AlphaFoldDB" id="A0AAV9WY64"/>
<name>A0AAV9WY64_9PEZI</name>
<feature type="compositionally biased region" description="Basic and acidic residues" evidence="1">
    <location>
        <begin position="1"/>
        <end position="26"/>
    </location>
</feature>
<accession>A0AAV9WY64</accession>
<organism evidence="2 3">
    <name type="scientific">Orbilia ellipsospora</name>
    <dbReference type="NCBI Taxonomy" id="2528407"/>
    <lineage>
        <taxon>Eukaryota</taxon>
        <taxon>Fungi</taxon>
        <taxon>Dikarya</taxon>
        <taxon>Ascomycota</taxon>
        <taxon>Pezizomycotina</taxon>
        <taxon>Orbiliomycetes</taxon>
        <taxon>Orbiliales</taxon>
        <taxon>Orbiliaceae</taxon>
        <taxon>Orbilia</taxon>
    </lineage>
</organism>
<evidence type="ECO:0000256" key="1">
    <source>
        <dbReference type="SAM" id="MobiDB-lite"/>
    </source>
</evidence>
<comment type="caution">
    <text evidence="2">The sequence shown here is derived from an EMBL/GenBank/DDBJ whole genome shotgun (WGS) entry which is preliminary data.</text>
</comment>
<feature type="compositionally biased region" description="Basic and acidic residues" evidence="1">
    <location>
        <begin position="33"/>
        <end position="47"/>
    </location>
</feature>
<dbReference type="Proteomes" id="UP001365542">
    <property type="component" value="Unassembled WGS sequence"/>
</dbReference>
<reference evidence="2 3" key="1">
    <citation type="submission" date="2019-10" db="EMBL/GenBank/DDBJ databases">
        <authorList>
            <person name="Palmer J.M."/>
        </authorList>
    </citation>
    <scope>NUCLEOTIDE SEQUENCE [LARGE SCALE GENOMIC DNA]</scope>
    <source>
        <strain evidence="2 3">TWF694</strain>
    </source>
</reference>
<dbReference type="EMBL" id="JAVHJO010000013">
    <property type="protein sequence ID" value="KAK6530086.1"/>
    <property type="molecule type" value="Genomic_DNA"/>
</dbReference>
<protein>
    <submittedName>
        <fullName evidence="2">Uncharacterized protein</fullName>
    </submittedName>
</protein>